<dbReference type="Gene3D" id="1.10.10.10">
    <property type="entry name" value="Winged helix-like DNA-binding domain superfamily/Winged helix DNA-binding domain"/>
    <property type="match status" value="1"/>
</dbReference>
<evidence type="ECO:0000256" key="3">
    <source>
        <dbReference type="ARBA" id="ARBA00023125"/>
    </source>
</evidence>
<evidence type="ECO:0000313" key="7">
    <source>
        <dbReference type="Proteomes" id="UP000249061"/>
    </source>
</evidence>
<dbReference type="InterPro" id="IPR058163">
    <property type="entry name" value="LysR-type_TF_proteobact-type"/>
</dbReference>
<evidence type="ECO:0000256" key="1">
    <source>
        <dbReference type="ARBA" id="ARBA00009437"/>
    </source>
</evidence>
<dbReference type="GO" id="GO:0003700">
    <property type="term" value="F:DNA-binding transcription factor activity"/>
    <property type="evidence" value="ECO:0007669"/>
    <property type="project" value="InterPro"/>
</dbReference>
<keyword evidence="2" id="KW-0805">Transcription regulation</keyword>
<dbReference type="Gene3D" id="3.40.190.290">
    <property type="match status" value="1"/>
</dbReference>
<dbReference type="InterPro" id="IPR036388">
    <property type="entry name" value="WH-like_DNA-bd_sf"/>
</dbReference>
<dbReference type="PROSITE" id="PS50931">
    <property type="entry name" value="HTH_LYSR"/>
    <property type="match status" value="1"/>
</dbReference>
<dbReference type="Pfam" id="PF03466">
    <property type="entry name" value="LysR_substrate"/>
    <property type="match status" value="1"/>
</dbReference>
<name>A0A2W5TZ69_9BACT</name>
<protein>
    <submittedName>
        <fullName evidence="6">LysR family transcriptional regulator</fullName>
    </submittedName>
</protein>
<organism evidence="6 7">
    <name type="scientific">Archangium gephyra</name>
    <dbReference type="NCBI Taxonomy" id="48"/>
    <lineage>
        <taxon>Bacteria</taxon>
        <taxon>Pseudomonadati</taxon>
        <taxon>Myxococcota</taxon>
        <taxon>Myxococcia</taxon>
        <taxon>Myxococcales</taxon>
        <taxon>Cystobacterineae</taxon>
        <taxon>Archangiaceae</taxon>
        <taxon>Archangium</taxon>
    </lineage>
</organism>
<dbReference type="PANTHER" id="PTHR30537">
    <property type="entry name" value="HTH-TYPE TRANSCRIPTIONAL REGULATOR"/>
    <property type="match status" value="1"/>
</dbReference>
<proteinExistence type="inferred from homology"/>
<dbReference type="GO" id="GO:0043565">
    <property type="term" value="F:sequence-specific DNA binding"/>
    <property type="evidence" value="ECO:0007669"/>
    <property type="project" value="TreeGrafter"/>
</dbReference>
<comment type="caution">
    <text evidence="6">The sequence shown here is derived from an EMBL/GenBank/DDBJ whole genome shotgun (WGS) entry which is preliminary data.</text>
</comment>
<evidence type="ECO:0000256" key="2">
    <source>
        <dbReference type="ARBA" id="ARBA00023015"/>
    </source>
</evidence>
<sequence>MIASAQDERWDDVRLFLAAFRHRTLGVAAAKLGLDTSTLSRRLTAFEASLGRKLFQRSREGLTPTHAGEQLLPAAEAMEAAHARLSRDSSSVETEAAGVVRVSVAPGMADAFIAPALARFRSRHPRITIELDASTRPIDLTRREAEIAVRSVAPRGADLLVTKLGTGRWLAAGSRALVKKLGPLRAWADAPWIHWDHDLAAFPAQRWLAEHTSGAAIALRTSLFSSQLIAAASGVGLVLVPEPYARHFKLVPVPLSSKLREAAQRLPVDSLWLVGHQALRDVPRVAAVWRFLNDELRHSMT</sequence>
<feature type="domain" description="HTH lysR-type" evidence="5">
    <location>
        <begin position="8"/>
        <end position="65"/>
    </location>
</feature>
<dbReference type="SUPFAM" id="SSF53850">
    <property type="entry name" value="Periplasmic binding protein-like II"/>
    <property type="match status" value="1"/>
</dbReference>
<comment type="similarity">
    <text evidence="1">Belongs to the LysR transcriptional regulatory family.</text>
</comment>
<accession>A0A2W5TZ69</accession>
<dbReference type="InterPro" id="IPR036390">
    <property type="entry name" value="WH_DNA-bd_sf"/>
</dbReference>
<evidence type="ECO:0000313" key="6">
    <source>
        <dbReference type="EMBL" id="PZR18513.1"/>
    </source>
</evidence>
<evidence type="ECO:0000259" key="5">
    <source>
        <dbReference type="PROSITE" id="PS50931"/>
    </source>
</evidence>
<evidence type="ECO:0000256" key="4">
    <source>
        <dbReference type="ARBA" id="ARBA00023163"/>
    </source>
</evidence>
<dbReference type="Proteomes" id="UP000249061">
    <property type="component" value="Unassembled WGS sequence"/>
</dbReference>
<dbReference type="GO" id="GO:0006351">
    <property type="term" value="P:DNA-templated transcription"/>
    <property type="evidence" value="ECO:0007669"/>
    <property type="project" value="TreeGrafter"/>
</dbReference>
<dbReference type="Pfam" id="PF00126">
    <property type="entry name" value="HTH_1"/>
    <property type="match status" value="1"/>
</dbReference>
<dbReference type="InterPro" id="IPR000847">
    <property type="entry name" value="LysR_HTH_N"/>
</dbReference>
<dbReference type="EMBL" id="QFQP01000001">
    <property type="protein sequence ID" value="PZR18513.1"/>
    <property type="molecule type" value="Genomic_DNA"/>
</dbReference>
<keyword evidence="3" id="KW-0238">DNA-binding</keyword>
<reference evidence="6 7" key="1">
    <citation type="submission" date="2017-08" db="EMBL/GenBank/DDBJ databases">
        <title>Infants hospitalized years apart are colonized by the same room-sourced microbial strains.</title>
        <authorList>
            <person name="Brooks B."/>
            <person name="Olm M.R."/>
            <person name="Firek B.A."/>
            <person name="Baker R."/>
            <person name="Thomas B.C."/>
            <person name="Morowitz M.J."/>
            <person name="Banfield J.F."/>
        </authorList>
    </citation>
    <scope>NUCLEOTIDE SEQUENCE [LARGE SCALE GENOMIC DNA]</scope>
    <source>
        <strain evidence="6">S2_003_000_R2_14</strain>
    </source>
</reference>
<dbReference type="InterPro" id="IPR005119">
    <property type="entry name" value="LysR_subst-bd"/>
</dbReference>
<dbReference type="PANTHER" id="PTHR30537:SF3">
    <property type="entry name" value="TRANSCRIPTIONAL REGULATORY PROTEIN"/>
    <property type="match status" value="1"/>
</dbReference>
<dbReference type="AlphaFoldDB" id="A0A2W5TZ69"/>
<dbReference type="SUPFAM" id="SSF46785">
    <property type="entry name" value="Winged helix' DNA-binding domain"/>
    <property type="match status" value="1"/>
</dbReference>
<gene>
    <name evidence="6" type="ORF">DI536_01140</name>
</gene>
<keyword evidence="4" id="KW-0804">Transcription</keyword>